<protein>
    <submittedName>
        <fullName evidence="2">Uncharacterized protein</fullName>
    </submittedName>
</protein>
<feature type="compositionally biased region" description="Basic residues" evidence="1">
    <location>
        <begin position="291"/>
        <end position="302"/>
    </location>
</feature>
<feature type="compositionally biased region" description="Low complexity" evidence="1">
    <location>
        <begin position="268"/>
        <end position="282"/>
    </location>
</feature>
<feature type="compositionally biased region" description="Basic and acidic residues" evidence="1">
    <location>
        <begin position="249"/>
        <end position="267"/>
    </location>
</feature>
<feature type="compositionally biased region" description="Basic and acidic residues" evidence="1">
    <location>
        <begin position="163"/>
        <end position="191"/>
    </location>
</feature>
<feature type="compositionally biased region" description="Low complexity" evidence="1">
    <location>
        <begin position="192"/>
        <end position="210"/>
    </location>
</feature>
<evidence type="ECO:0000256" key="1">
    <source>
        <dbReference type="SAM" id="MobiDB-lite"/>
    </source>
</evidence>
<evidence type="ECO:0000313" key="3">
    <source>
        <dbReference type="EMBL" id="CAL1154505.1"/>
    </source>
</evidence>
<sequence length="596" mass="65914">MTRSTDIEGVHVEWDADQELRNFLREGGQVLEPPACADISTCVKNASLLGPLLVRMAQKEHRDLPGIDQLKDELETLLKSNKQGMELDFLDLSKRAWALKKLCGFTKAKARRREVSTAEVDAVNARVAERLKKRGRKDTRADDEDAWDDSSSSDSSSEEGEGGENRNEEPGDARDDARNDEMGDDGVDGRDAPAAASAEPPAAAPVEDASLPATSSSIPNPTEPEVSPEIPTPATPASSSSTPSAESQESLRKKREEIMEKLEEKKPAAASSTTSAPSTAAPMPESEGRGRGKGRGRGRGAKPAKDIDHEKTKDSAAEVDKKRRKIATPQNSHEPFWTEEMEQEWAKWKGYGEEDWLEEDWKNDWGQPGKAFDRYVNMDGQVSLQKLKCMEGSNHKSSGKAEKTGGDKPGEKQDVEGKKKAKKVDNTSGKKRKEPEVQDVQDVEDESDEEPVQPALDQKQQVNAIAKFLRAFKAKGYKLKKHEDITEEMKTQWKKDFPVTDECRYSNYWKRPATGVFLKSEKKDFGSYSVSSELGPFDLRLAASLKAAGLLVNYIEEKANNPREADSKLSEDPDILNLREALKVSCAKAVKRVAKA</sequence>
<organism evidence="2">
    <name type="scientific">Cladocopium goreaui</name>
    <dbReference type="NCBI Taxonomy" id="2562237"/>
    <lineage>
        <taxon>Eukaryota</taxon>
        <taxon>Sar</taxon>
        <taxon>Alveolata</taxon>
        <taxon>Dinophyceae</taxon>
        <taxon>Suessiales</taxon>
        <taxon>Symbiodiniaceae</taxon>
        <taxon>Cladocopium</taxon>
    </lineage>
</organism>
<comment type="caution">
    <text evidence="2">The sequence shown here is derived from an EMBL/GenBank/DDBJ whole genome shotgun (WGS) entry which is preliminary data.</text>
</comment>
<proteinExistence type="predicted"/>
<reference evidence="2" key="1">
    <citation type="submission" date="2022-10" db="EMBL/GenBank/DDBJ databases">
        <authorList>
            <person name="Chen Y."/>
            <person name="Dougan E. K."/>
            <person name="Chan C."/>
            <person name="Rhodes N."/>
            <person name="Thang M."/>
        </authorList>
    </citation>
    <scope>NUCLEOTIDE SEQUENCE</scope>
</reference>
<dbReference type="AlphaFoldDB" id="A0A9P1D0Q4"/>
<reference evidence="3" key="2">
    <citation type="submission" date="2024-04" db="EMBL/GenBank/DDBJ databases">
        <authorList>
            <person name="Chen Y."/>
            <person name="Shah S."/>
            <person name="Dougan E. K."/>
            <person name="Thang M."/>
            <person name="Chan C."/>
        </authorList>
    </citation>
    <scope>NUCLEOTIDE SEQUENCE [LARGE SCALE GENOMIC DNA]</scope>
</reference>
<feature type="region of interest" description="Disordered" evidence="1">
    <location>
        <begin position="386"/>
        <end position="459"/>
    </location>
</feature>
<feature type="compositionally biased region" description="Acidic residues" evidence="1">
    <location>
        <begin position="437"/>
        <end position="451"/>
    </location>
</feature>
<feature type="compositionally biased region" description="Low complexity" evidence="1">
    <location>
        <begin position="235"/>
        <end position="248"/>
    </location>
</feature>
<feature type="region of interest" description="Disordered" evidence="1">
    <location>
        <begin position="132"/>
        <end position="340"/>
    </location>
</feature>
<evidence type="ECO:0000313" key="2">
    <source>
        <dbReference type="EMBL" id="CAI4001130.1"/>
    </source>
</evidence>
<evidence type="ECO:0000313" key="4">
    <source>
        <dbReference type="Proteomes" id="UP001152797"/>
    </source>
</evidence>
<dbReference type="EMBL" id="CAMXCT030002890">
    <property type="protein sequence ID" value="CAL4788442.1"/>
    <property type="molecule type" value="Genomic_DNA"/>
</dbReference>
<dbReference type="EMBL" id="CAMXCT010002890">
    <property type="protein sequence ID" value="CAI4001130.1"/>
    <property type="molecule type" value="Genomic_DNA"/>
</dbReference>
<dbReference type="OrthoDB" id="436440at2759"/>
<feature type="compositionally biased region" description="Basic and acidic residues" evidence="1">
    <location>
        <begin position="399"/>
        <end position="418"/>
    </location>
</feature>
<name>A0A9P1D0Q4_9DINO</name>
<dbReference type="EMBL" id="CAMXCT020002890">
    <property type="protein sequence ID" value="CAL1154505.1"/>
    <property type="molecule type" value="Genomic_DNA"/>
</dbReference>
<dbReference type="Proteomes" id="UP001152797">
    <property type="component" value="Unassembled WGS sequence"/>
</dbReference>
<accession>A0A9P1D0Q4</accession>
<keyword evidence="4" id="KW-1185">Reference proteome</keyword>
<gene>
    <name evidence="2" type="ORF">C1SCF055_LOCUS27203</name>
</gene>
<feature type="compositionally biased region" description="Basic and acidic residues" evidence="1">
    <location>
        <begin position="303"/>
        <end position="321"/>
    </location>
</feature>